<evidence type="ECO:0000313" key="2">
    <source>
        <dbReference type="Proteomes" id="UP000663841"/>
    </source>
</evidence>
<dbReference type="EMBL" id="CAJMWW010000330">
    <property type="protein sequence ID" value="CAE6467223.1"/>
    <property type="molecule type" value="Genomic_DNA"/>
</dbReference>
<gene>
    <name evidence="1" type="ORF">RDB_LOCUS167486</name>
</gene>
<evidence type="ECO:0000313" key="1">
    <source>
        <dbReference type="EMBL" id="CAE6467223.1"/>
    </source>
</evidence>
<sequence length="267" mass="30577">MNEGTPIYDKFFIARPWTAGYWGPLITTHHILLLAKILDDDRKHFLIFMRSNYSRRLSALLYTMCELMHEMPSRSEGDPFIHMFTRIYSRALLLAPDYPFGLNSTHYYIMQLAREHKSTSQVFDAEDSQLFFSAYADRLTVLSGTALHSRASTTLALNLLQGAQLLICDGFEHVLPLVIRATIQCMWEELVTGESVTAELVHRCMQLVHAVSHWFDFLKERTKTAGHRFIEAIDIVIEEELVNLIVRMLLEICPNDSKPSGQGVSLV</sequence>
<reference evidence="1" key="1">
    <citation type="submission" date="2021-01" db="EMBL/GenBank/DDBJ databases">
        <authorList>
            <person name="Kaushik A."/>
        </authorList>
    </citation>
    <scope>NUCLEOTIDE SEQUENCE</scope>
    <source>
        <strain evidence="1">AG3-T5</strain>
    </source>
</reference>
<comment type="caution">
    <text evidence="1">The sequence shown here is derived from an EMBL/GenBank/DDBJ whole genome shotgun (WGS) entry which is preliminary data.</text>
</comment>
<protein>
    <submittedName>
        <fullName evidence="1">Uncharacterized protein</fullName>
    </submittedName>
</protein>
<name>A0A8H3GQG3_9AGAM</name>
<dbReference type="AlphaFoldDB" id="A0A8H3GQG3"/>
<accession>A0A8H3GQG3</accession>
<proteinExistence type="predicted"/>
<dbReference type="Proteomes" id="UP000663841">
    <property type="component" value="Unassembled WGS sequence"/>
</dbReference>
<organism evidence="1 2">
    <name type="scientific">Rhizoctonia solani</name>
    <dbReference type="NCBI Taxonomy" id="456999"/>
    <lineage>
        <taxon>Eukaryota</taxon>
        <taxon>Fungi</taxon>
        <taxon>Dikarya</taxon>
        <taxon>Basidiomycota</taxon>
        <taxon>Agaricomycotina</taxon>
        <taxon>Agaricomycetes</taxon>
        <taxon>Cantharellales</taxon>
        <taxon>Ceratobasidiaceae</taxon>
        <taxon>Rhizoctonia</taxon>
    </lineage>
</organism>